<evidence type="ECO:0000313" key="1">
    <source>
        <dbReference type="EMBL" id="RVX07182.1"/>
    </source>
</evidence>
<accession>A0A438JE12</accession>
<dbReference type="Proteomes" id="UP000288805">
    <property type="component" value="Unassembled WGS sequence"/>
</dbReference>
<dbReference type="AlphaFoldDB" id="A0A438JE12"/>
<dbReference type="EMBL" id="QGNW01000047">
    <property type="protein sequence ID" value="RVX07182.1"/>
    <property type="molecule type" value="Genomic_DNA"/>
</dbReference>
<organism evidence="1 2">
    <name type="scientific">Vitis vinifera</name>
    <name type="common">Grape</name>
    <dbReference type="NCBI Taxonomy" id="29760"/>
    <lineage>
        <taxon>Eukaryota</taxon>
        <taxon>Viridiplantae</taxon>
        <taxon>Streptophyta</taxon>
        <taxon>Embryophyta</taxon>
        <taxon>Tracheophyta</taxon>
        <taxon>Spermatophyta</taxon>
        <taxon>Magnoliopsida</taxon>
        <taxon>eudicotyledons</taxon>
        <taxon>Gunneridae</taxon>
        <taxon>Pentapetalae</taxon>
        <taxon>rosids</taxon>
        <taxon>Vitales</taxon>
        <taxon>Vitaceae</taxon>
        <taxon>Viteae</taxon>
        <taxon>Vitis</taxon>
    </lineage>
</organism>
<evidence type="ECO:0000313" key="2">
    <source>
        <dbReference type="Proteomes" id="UP000288805"/>
    </source>
</evidence>
<gene>
    <name evidence="1" type="ORF">CK203_053524</name>
</gene>
<sequence>MIKSNKKHDDSARSRVAVTAARGWQAPFSFRTTWCLKYSSDFRSIVAPIQVRLQALASYNLRFILHRIAPHPFLDSFRWQLPPLLLPRRLY</sequence>
<name>A0A438JE12_VITVI</name>
<comment type="caution">
    <text evidence="1">The sequence shown here is derived from an EMBL/GenBank/DDBJ whole genome shotgun (WGS) entry which is preliminary data.</text>
</comment>
<proteinExistence type="predicted"/>
<reference evidence="1 2" key="1">
    <citation type="journal article" date="2018" name="PLoS Genet.">
        <title>Population sequencing reveals clonal diversity and ancestral inbreeding in the grapevine cultivar Chardonnay.</title>
        <authorList>
            <person name="Roach M.J."/>
            <person name="Johnson D.L."/>
            <person name="Bohlmann J."/>
            <person name="van Vuuren H.J."/>
            <person name="Jones S.J."/>
            <person name="Pretorius I.S."/>
            <person name="Schmidt S.A."/>
            <person name="Borneman A.R."/>
        </authorList>
    </citation>
    <scope>NUCLEOTIDE SEQUENCE [LARGE SCALE GENOMIC DNA]</scope>
    <source>
        <strain evidence="2">cv. Chardonnay</strain>
        <tissue evidence="1">Leaf</tissue>
    </source>
</reference>
<protein>
    <submittedName>
        <fullName evidence="1">Uncharacterized protein</fullName>
    </submittedName>
</protein>